<dbReference type="Pfam" id="PF01938">
    <property type="entry name" value="TRAM"/>
    <property type="match status" value="1"/>
</dbReference>
<accession>A0ABP1FRY3</accession>
<protein>
    <submittedName>
        <fullName evidence="8">G3967 protein</fullName>
    </submittedName>
</protein>
<dbReference type="EMBL" id="CAXHTA020000005">
    <property type="protein sequence ID" value="CAL5221721.1"/>
    <property type="molecule type" value="Genomic_DNA"/>
</dbReference>
<keyword evidence="1 4" id="KW-0489">Methyltransferase</keyword>
<dbReference type="SUPFAM" id="SSF53335">
    <property type="entry name" value="S-adenosyl-L-methionine-dependent methyltransferases"/>
    <property type="match status" value="1"/>
</dbReference>
<feature type="compositionally biased region" description="Low complexity" evidence="6">
    <location>
        <begin position="192"/>
        <end position="203"/>
    </location>
</feature>
<dbReference type="Gene3D" id="2.40.50.140">
    <property type="entry name" value="Nucleic acid-binding proteins"/>
    <property type="match status" value="1"/>
</dbReference>
<organism evidence="8 9">
    <name type="scientific">Coccomyxa viridis</name>
    <dbReference type="NCBI Taxonomy" id="1274662"/>
    <lineage>
        <taxon>Eukaryota</taxon>
        <taxon>Viridiplantae</taxon>
        <taxon>Chlorophyta</taxon>
        <taxon>core chlorophytes</taxon>
        <taxon>Trebouxiophyceae</taxon>
        <taxon>Trebouxiophyceae incertae sedis</taxon>
        <taxon>Coccomyxaceae</taxon>
        <taxon>Coccomyxa</taxon>
    </lineage>
</organism>
<dbReference type="PANTHER" id="PTHR11061">
    <property type="entry name" value="RNA M5U METHYLTRANSFERASE"/>
    <property type="match status" value="1"/>
</dbReference>
<dbReference type="PROSITE" id="PS51687">
    <property type="entry name" value="SAM_MT_RNA_M5U"/>
    <property type="match status" value="1"/>
</dbReference>
<evidence type="ECO:0000313" key="8">
    <source>
        <dbReference type="EMBL" id="CAL5221721.1"/>
    </source>
</evidence>
<feature type="compositionally biased region" description="Polar residues" evidence="6">
    <location>
        <begin position="164"/>
        <end position="175"/>
    </location>
</feature>
<evidence type="ECO:0000256" key="6">
    <source>
        <dbReference type="SAM" id="MobiDB-lite"/>
    </source>
</evidence>
<evidence type="ECO:0000256" key="4">
    <source>
        <dbReference type="PROSITE-ProRule" id="PRU01024"/>
    </source>
</evidence>
<dbReference type="Gene3D" id="3.40.50.150">
    <property type="entry name" value="Vaccinia Virus protein VP39"/>
    <property type="match status" value="1"/>
</dbReference>
<evidence type="ECO:0000256" key="1">
    <source>
        <dbReference type="ARBA" id="ARBA00022603"/>
    </source>
</evidence>
<sequence>MAKTLDLLRSRDSLQHLGDASAVHVELMRTLELAQEFYKQTRLPSTQTATYNYEQRTALLDVHKEEQCGQSLVAPAEYEGLAAQLPQQAVEAGVMLDATAEERRQNLFNMALDDARTSQIVQRLDRWEPDVGNAHQRGRVLQPVHSEPALAALVALAPGDQDPPTHQSEQASSTTPAPPQGLSRQERADMTSSSSAHSRSAHSVPVPAKAPKLGDRLELECSSIAFGGQGVCKLPSGYTVFCERALPGERLTAQVTAVKKSFATARKLEVLRQHSNAVDAPCPHFQEGCGGCTMQNLAYVSQLRAKEQQVVEALRRIGKVEDAEGLVRPAIPCEQPLHYRNKMSFSLTSQQSPGGLSTGFGFKKVGDASSTLPIASCHLQDDTANHILRCLTTAAQSPSSTSSMPSLSIRGKDGVMGQPLVKRLTVRSGLHPDSGAPAHLAILHVSPSVPAPAKADDARSSAPGTDKLAMQATMQSVAQMLMREVPSLAGVVQHRELNTAGKRVNQVHTLAGSSKLQQQLCGLNFQLSPLAFFQTNSKQTEVMYNEVALAAGIAQDGSEHLLDLYCGTGTIALSLASRCKSVTGVESVTSAVADAKVNARENNITHARFLKGDLAQSSVLTKLGVTPDVVVADPPRAGLDSPVIEYLKGCSARSFVYVSCNPATQARDLRKLCDERTGGPYELQYVQPVDMFPQTHHIETQRAFWALGGHSIHSPTSSEKACSSAATSGRLISNPFGAVYVK</sequence>
<feature type="binding site" evidence="4">
    <location>
        <position position="586"/>
    </location>
    <ligand>
        <name>S-adenosyl-L-methionine</name>
        <dbReference type="ChEBI" id="CHEBI:59789"/>
    </ligand>
</feature>
<reference evidence="8 9" key="1">
    <citation type="submission" date="2024-06" db="EMBL/GenBank/DDBJ databases">
        <authorList>
            <person name="Kraege A."/>
            <person name="Thomma B."/>
        </authorList>
    </citation>
    <scope>NUCLEOTIDE SEQUENCE [LARGE SCALE GENOMIC DNA]</scope>
</reference>
<dbReference type="PANTHER" id="PTHR11061:SF30">
    <property type="entry name" value="TRNA (URACIL(54)-C(5))-METHYLTRANSFERASE"/>
    <property type="match status" value="1"/>
</dbReference>
<evidence type="ECO:0000256" key="3">
    <source>
        <dbReference type="ARBA" id="ARBA00022691"/>
    </source>
</evidence>
<dbReference type="InterPro" id="IPR030391">
    <property type="entry name" value="MeTrfase_TrmA_CS"/>
</dbReference>
<evidence type="ECO:0000259" key="7">
    <source>
        <dbReference type="PROSITE" id="PS50926"/>
    </source>
</evidence>
<keyword evidence="2 4" id="KW-0808">Transferase</keyword>
<proteinExistence type="inferred from homology"/>
<dbReference type="SUPFAM" id="SSF50249">
    <property type="entry name" value="Nucleic acid-binding proteins"/>
    <property type="match status" value="1"/>
</dbReference>
<dbReference type="PROSITE" id="PS50926">
    <property type="entry name" value="TRAM"/>
    <property type="match status" value="1"/>
</dbReference>
<feature type="binding site" evidence="4">
    <location>
        <position position="534"/>
    </location>
    <ligand>
        <name>S-adenosyl-L-methionine</name>
        <dbReference type="ChEBI" id="CHEBI:59789"/>
    </ligand>
</feature>
<dbReference type="CDD" id="cd02440">
    <property type="entry name" value="AdoMet_MTases"/>
    <property type="match status" value="1"/>
</dbReference>
<feature type="domain" description="TRAM" evidence="7">
    <location>
        <begin position="210"/>
        <end position="269"/>
    </location>
</feature>
<feature type="binding site" evidence="4">
    <location>
        <position position="565"/>
    </location>
    <ligand>
        <name>S-adenosyl-L-methionine</name>
        <dbReference type="ChEBI" id="CHEBI:59789"/>
    </ligand>
</feature>
<comment type="caution">
    <text evidence="8">The sequence shown here is derived from an EMBL/GenBank/DDBJ whole genome shotgun (WGS) entry which is preliminary data.</text>
</comment>
<dbReference type="InterPro" id="IPR029063">
    <property type="entry name" value="SAM-dependent_MTases_sf"/>
</dbReference>
<feature type="region of interest" description="Disordered" evidence="6">
    <location>
        <begin position="158"/>
        <end position="209"/>
    </location>
</feature>
<dbReference type="InterPro" id="IPR002792">
    <property type="entry name" value="TRAM_dom"/>
</dbReference>
<feature type="active site" description="Nucleophile" evidence="4">
    <location>
        <position position="660"/>
    </location>
</feature>
<keyword evidence="9" id="KW-1185">Reference proteome</keyword>
<dbReference type="InterPro" id="IPR012340">
    <property type="entry name" value="NA-bd_OB-fold"/>
</dbReference>
<feature type="binding site" evidence="4">
    <location>
        <position position="633"/>
    </location>
    <ligand>
        <name>S-adenosyl-L-methionine</name>
        <dbReference type="ChEBI" id="CHEBI:59789"/>
    </ligand>
</feature>
<dbReference type="NCBIfam" id="TIGR00479">
    <property type="entry name" value="rumA"/>
    <property type="match status" value="1"/>
</dbReference>
<evidence type="ECO:0000256" key="5">
    <source>
        <dbReference type="PROSITE-ProRule" id="PRU10015"/>
    </source>
</evidence>
<dbReference type="Pfam" id="PF05958">
    <property type="entry name" value="tRNA_U5-meth_tr"/>
    <property type="match status" value="1"/>
</dbReference>
<keyword evidence="3 4" id="KW-0949">S-adenosyl-L-methionine</keyword>
<name>A0ABP1FRY3_9CHLO</name>
<evidence type="ECO:0000256" key="2">
    <source>
        <dbReference type="ARBA" id="ARBA00022679"/>
    </source>
</evidence>
<dbReference type="Gene3D" id="2.40.50.1070">
    <property type="match status" value="1"/>
</dbReference>
<gene>
    <name evidence="8" type="primary">g3967</name>
    <name evidence="8" type="ORF">VP750_LOCUS3380</name>
</gene>
<dbReference type="PROSITE" id="PS01230">
    <property type="entry name" value="TRMA_1"/>
    <property type="match status" value="1"/>
</dbReference>
<evidence type="ECO:0000313" key="9">
    <source>
        <dbReference type="Proteomes" id="UP001497392"/>
    </source>
</evidence>
<comment type="similarity">
    <text evidence="4">Belongs to the class I-like SAM-binding methyltransferase superfamily. RNA M5U methyltransferase family.</text>
</comment>
<dbReference type="InterPro" id="IPR030390">
    <property type="entry name" value="MeTrfase_TrmA_AS"/>
</dbReference>
<dbReference type="Proteomes" id="UP001497392">
    <property type="component" value="Unassembled WGS sequence"/>
</dbReference>
<dbReference type="InterPro" id="IPR010280">
    <property type="entry name" value="U5_MeTrfase_fam"/>
</dbReference>
<feature type="active site" evidence="5">
    <location>
        <position position="660"/>
    </location>
</feature>
<dbReference type="PROSITE" id="PS01231">
    <property type="entry name" value="TRMA_2"/>
    <property type="match status" value="1"/>
</dbReference>